<feature type="compositionally biased region" description="Polar residues" evidence="1">
    <location>
        <begin position="440"/>
        <end position="455"/>
    </location>
</feature>
<evidence type="ECO:0000313" key="4">
    <source>
        <dbReference type="Proteomes" id="UP000521872"/>
    </source>
</evidence>
<dbReference type="Proteomes" id="UP000521872">
    <property type="component" value="Unassembled WGS sequence"/>
</dbReference>
<dbReference type="AlphaFoldDB" id="A0A8H4QPE5"/>
<feature type="domain" description="Fungal-type protein kinase" evidence="2">
    <location>
        <begin position="187"/>
        <end position="617"/>
    </location>
</feature>
<gene>
    <name evidence="3" type="ORF">D9613_002438</name>
</gene>
<evidence type="ECO:0000259" key="2">
    <source>
        <dbReference type="Pfam" id="PF17667"/>
    </source>
</evidence>
<evidence type="ECO:0000313" key="3">
    <source>
        <dbReference type="EMBL" id="KAF4614574.1"/>
    </source>
</evidence>
<dbReference type="PANTHER" id="PTHR38248:SF2">
    <property type="entry name" value="FUNK1 11"/>
    <property type="match status" value="1"/>
</dbReference>
<accession>A0A8H4QPE5</accession>
<feature type="region of interest" description="Disordered" evidence="1">
    <location>
        <begin position="427"/>
        <end position="463"/>
    </location>
</feature>
<dbReference type="Pfam" id="PF17667">
    <property type="entry name" value="Pkinase_fungal"/>
    <property type="match status" value="1"/>
</dbReference>
<organism evidence="3 4">
    <name type="scientific">Agrocybe pediades</name>
    <dbReference type="NCBI Taxonomy" id="84607"/>
    <lineage>
        <taxon>Eukaryota</taxon>
        <taxon>Fungi</taxon>
        <taxon>Dikarya</taxon>
        <taxon>Basidiomycota</taxon>
        <taxon>Agaricomycotina</taxon>
        <taxon>Agaricomycetes</taxon>
        <taxon>Agaricomycetidae</taxon>
        <taxon>Agaricales</taxon>
        <taxon>Agaricineae</taxon>
        <taxon>Strophariaceae</taxon>
        <taxon>Agrocybe</taxon>
    </lineage>
</organism>
<dbReference type="Gene3D" id="1.10.510.10">
    <property type="entry name" value="Transferase(Phosphotransferase) domain 1"/>
    <property type="match status" value="1"/>
</dbReference>
<sequence>MSAEKSPPRGPPHTVPVNVKGNSPRQMREQVGEDKQTTRRIDIGRRMVEETVYCELDDFTDHYFPTLPSVDEVETMLSKIAKEDNTVVVNGSGSEQKYILAGFNLTPVQAKASQHNITENKHFGKIEHLGHKIREHAGKRNDFTLQAIPTKHLASNIAGCNFQMDACLTEAHDARKHGRIPIADIANRLQLLSSILHIMNDDIRRNFIYGVTIENDRVSLWYFSRTHSVKARSFSFVKEPIKFVQVLTALLTADRDKLGYDNRISMLSGGKFFYKMPPAGKQTSGRCFLLKEIVSEVRALRVSGRTSRIFKVVEVDCNNEALKPEKEFVLKDVWIKAGALTEAQIQAEILSKIKEFSERPEGWRSHPLLSAFDDAETNLTDALAPLLESGAYEELFLKATAESIGEPCIAVHPEAWDSDDIFMLPPPSAGGDEALGSGQRIGSTNPGRVSSSTGTPRHGQPLSATRAFKPRKRCFFLYDDVCERVSRLPTLGDVMDVMHQATLGLILMFCAGWVHRDISDGNILAIRDAKTQEWRVRISDLEYARKFPRDEPASPDPGTPFFMPLEIHGAEPLVPFKSSTSKKIFSETACGPFIKPKQVHSYQHELEALWWLWVWLVLLKTMHDHPMDSEAISHIFNHGEKPSMQRLSAFLKGFSATVLNSFHPDTHEIRDGLDILRSSLLAEYMDRPEEKLDDISSYSLICAVFVTFFDKINEPSLRDTWARMPMKRPAHLQPLLAVKNEVALVEEQRDDGSGNVEATSGDVFAAAAEAEVR</sequence>
<feature type="region of interest" description="Disordered" evidence="1">
    <location>
        <begin position="1"/>
        <end position="37"/>
    </location>
</feature>
<dbReference type="InterPro" id="IPR011009">
    <property type="entry name" value="Kinase-like_dom_sf"/>
</dbReference>
<evidence type="ECO:0000256" key="1">
    <source>
        <dbReference type="SAM" id="MobiDB-lite"/>
    </source>
</evidence>
<comment type="caution">
    <text evidence="3">The sequence shown here is derived from an EMBL/GenBank/DDBJ whole genome shotgun (WGS) entry which is preliminary data.</text>
</comment>
<dbReference type="InterPro" id="IPR040976">
    <property type="entry name" value="Pkinase_fungal"/>
</dbReference>
<dbReference type="EMBL" id="JAACJL010000044">
    <property type="protein sequence ID" value="KAF4614574.1"/>
    <property type="molecule type" value="Genomic_DNA"/>
</dbReference>
<name>A0A8H4QPE5_9AGAR</name>
<dbReference type="PANTHER" id="PTHR38248">
    <property type="entry name" value="FUNK1 6"/>
    <property type="match status" value="1"/>
</dbReference>
<feature type="compositionally biased region" description="Basic and acidic residues" evidence="1">
    <location>
        <begin position="26"/>
        <end position="37"/>
    </location>
</feature>
<dbReference type="SUPFAM" id="SSF56112">
    <property type="entry name" value="Protein kinase-like (PK-like)"/>
    <property type="match status" value="1"/>
</dbReference>
<proteinExistence type="predicted"/>
<protein>
    <recommendedName>
        <fullName evidence="2">Fungal-type protein kinase domain-containing protein</fullName>
    </recommendedName>
</protein>
<reference evidence="3 4" key="1">
    <citation type="submission" date="2019-12" db="EMBL/GenBank/DDBJ databases">
        <authorList>
            <person name="Floudas D."/>
            <person name="Bentzer J."/>
            <person name="Ahren D."/>
            <person name="Johansson T."/>
            <person name="Persson P."/>
            <person name="Tunlid A."/>
        </authorList>
    </citation>
    <scope>NUCLEOTIDE SEQUENCE [LARGE SCALE GENOMIC DNA]</scope>
    <source>
        <strain evidence="3 4">CBS 102.39</strain>
    </source>
</reference>
<keyword evidence="4" id="KW-1185">Reference proteome</keyword>